<feature type="non-terminal residue" evidence="5">
    <location>
        <position position="1"/>
    </location>
</feature>
<dbReference type="Pfam" id="PF00104">
    <property type="entry name" value="Hormone_recep"/>
    <property type="match status" value="1"/>
</dbReference>
<keyword evidence="3" id="KW-0675">Receptor</keyword>
<accession>A0AAV5TAG7</accession>
<reference evidence="5" key="1">
    <citation type="submission" date="2023-10" db="EMBL/GenBank/DDBJ databases">
        <title>Genome assembly of Pristionchus species.</title>
        <authorList>
            <person name="Yoshida K."/>
            <person name="Sommer R.J."/>
        </authorList>
    </citation>
    <scope>NUCLEOTIDE SEQUENCE</scope>
    <source>
        <strain evidence="5">RS0144</strain>
    </source>
</reference>
<dbReference type="AlphaFoldDB" id="A0AAV5TAG7"/>
<dbReference type="InterPro" id="IPR035500">
    <property type="entry name" value="NHR-like_dom_sf"/>
</dbReference>
<organism evidence="5 6">
    <name type="scientific">Pristionchus entomophagus</name>
    <dbReference type="NCBI Taxonomy" id="358040"/>
    <lineage>
        <taxon>Eukaryota</taxon>
        <taxon>Metazoa</taxon>
        <taxon>Ecdysozoa</taxon>
        <taxon>Nematoda</taxon>
        <taxon>Chromadorea</taxon>
        <taxon>Rhabditida</taxon>
        <taxon>Rhabditina</taxon>
        <taxon>Diplogasteromorpha</taxon>
        <taxon>Diplogasteroidea</taxon>
        <taxon>Neodiplogasteridae</taxon>
        <taxon>Pristionchus</taxon>
    </lineage>
</organism>
<keyword evidence="6" id="KW-1185">Reference proteome</keyword>
<dbReference type="SUPFAM" id="SSF48508">
    <property type="entry name" value="Nuclear receptor ligand-binding domain"/>
    <property type="match status" value="1"/>
</dbReference>
<comment type="caution">
    <text evidence="5">The sequence shown here is derived from an EMBL/GenBank/DDBJ whole genome shotgun (WGS) entry which is preliminary data.</text>
</comment>
<evidence type="ECO:0000256" key="1">
    <source>
        <dbReference type="ARBA" id="ARBA00023015"/>
    </source>
</evidence>
<feature type="domain" description="NR LBD" evidence="4">
    <location>
        <begin position="23"/>
        <end position="88"/>
    </location>
</feature>
<keyword evidence="2" id="KW-0804">Transcription</keyword>
<evidence type="ECO:0000313" key="5">
    <source>
        <dbReference type="EMBL" id="GMS92223.1"/>
    </source>
</evidence>
<sequence length="147" mass="17492">IRVRDRLKYPMKIQGFKFSPTYKNWIITDLIYTIEWLKTFAFFQRLTEAEKTIHVKSVSRMVALFTAAFWSDDERGSEVTVMPDGMILIQGELPREAKMDRAPFTSRSFNAFVHYVWINMSTCCSRESWLVNRVSIRREARERARLR</sequence>
<evidence type="ECO:0000259" key="4">
    <source>
        <dbReference type="Pfam" id="PF00104"/>
    </source>
</evidence>
<evidence type="ECO:0000256" key="2">
    <source>
        <dbReference type="ARBA" id="ARBA00023163"/>
    </source>
</evidence>
<dbReference type="Gene3D" id="1.10.565.10">
    <property type="entry name" value="Retinoid X Receptor"/>
    <property type="match status" value="1"/>
</dbReference>
<evidence type="ECO:0000256" key="3">
    <source>
        <dbReference type="ARBA" id="ARBA00023170"/>
    </source>
</evidence>
<proteinExistence type="predicted"/>
<evidence type="ECO:0000313" key="6">
    <source>
        <dbReference type="Proteomes" id="UP001432027"/>
    </source>
</evidence>
<name>A0AAV5TAG7_9BILA</name>
<dbReference type="Proteomes" id="UP001432027">
    <property type="component" value="Unassembled WGS sequence"/>
</dbReference>
<dbReference type="EMBL" id="BTSX01000004">
    <property type="protein sequence ID" value="GMS92223.1"/>
    <property type="molecule type" value="Genomic_DNA"/>
</dbReference>
<keyword evidence="1" id="KW-0805">Transcription regulation</keyword>
<gene>
    <name evidence="5" type="ORF">PENTCL1PPCAC_14398</name>
</gene>
<protein>
    <recommendedName>
        <fullName evidence="4">NR LBD domain-containing protein</fullName>
    </recommendedName>
</protein>
<dbReference type="InterPro" id="IPR000536">
    <property type="entry name" value="Nucl_hrmn_rcpt_lig-bd"/>
</dbReference>